<feature type="region of interest" description="Disordered" evidence="7">
    <location>
        <begin position="71"/>
        <end position="98"/>
    </location>
</feature>
<dbReference type="Proteomes" id="UP000326396">
    <property type="component" value="Linkage Group LG1"/>
</dbReference>
<keyword evidence="5 8" id="KW-0732">Signal</keyword>
<feature type="chain" id="PRO_5024271902" evidence="8">
    <location>
        <begin position="31"/>
        <end position="140"/>
    </location>
</feature>
<name>A0A5N6Q294_9ASTR</name>
<sequence length="140" mass="15658">MESKFCIKIPLPHLCIFFLTVSSLHRHGAASYGAANGSGSPYNDLLEELLGSEITRRYLEEKKYISYGSLKRDQPACDGGGRGDAYTKSGGCKPPESNPYNRGHQFVNLKEEFDVHFTPITQQRNQLLYLNLLIETSQGD</sequence>
<gene>
    <name evidence="9" type="ORF">E3N88_01217</name>
</gene>
<dbReference type="Pfam" id="PF05498">
    <property type="entry name" value="RALF"/>
    <property type="match status" value="1"/>
</dbReference>
<keyword evidence="3" id="KW-0964">Secreted</keyword>
<evidence type="ECO:0000256" key="6">
    <source>
        <dbReference type="ARBA" id="ARBA00023157"/>
    </source>
</evidence>
<keyword evidence="6" id="KW-1015">Disulfide bond</keyword>
<dbReference type="PANTHER" id="PTHR33136:SF4">
    <property type="entry name" value="PROTEIN RALF-LIKE 32"/>
    <property type="match status" value="1"/>
</dbReference>
<comment type="subcellular location">
    <subcellularLocation>
        <location evidence="1">Secreted</location>
    </subcellularLocation>
</comment>
<accession>A0A5N6Q294</accession>
<evidence type="ECO:0000256" key="2">
    <source>
        <dbReference type="ARBA" id="ARBA00009178"/>
    </source>
</evidence>
<evidence type="ECO:0000256" key="1">
    <source>
        <dbReference type="ARBA" id="ARBA00004613"/>
    </source>
</evidence>
<feature type="signal peptide" evidence="8">
    <location>
        <begin position="1"/>
        <end position="30"/>
    </location>
</feature>
<evidence type="ECO:0000313" key="9">
    <source>
        <dbReference type="EMBL" id="KAD7478081.1"/>
    </source>
</evidence>
<comment type="caution">
    <text evidence="9">The sequence shown here is derived from an EMBL/GenBank/DDBJ whole genome shotgun (WGS) entry which is preliminary data.</text>
</comment>
<keyword evidence="10" id="KW-1185">Reference proteome</keyword>
<keyword evidence="4" id="KW-0372">Hormone</keyword>
<dbReference type="PANTHER" id="PTHR33136">
    <property type="entry name" value="RAPID ALKALINIZATION FACTOR-LIKE"/>
    <property type="match status" value="1"/>
</dbReference>
<dbReference type="AlphaFoldDB" id="A0A5N6Q294"/>
<organism evidence="9 10">
    <name type="scientific">Mikania micrantha</name>
    <name type="common">bitter vine</name>
    <dbReference type="NCBI Taxonomy" id="192012"/>
    <lineage>
        <taxon>Eukaryota</taxon>
        <taxon>Viridiplantae</taxon>
        <taxon>Streptophyta</taxon>
        <taxon>Embryophyta</taxon>
        <taxon>Tracheophyta</taxon>
        <taxon>Spermatophyta</taxon>
        <taxon>Magnoliopsida</taxon>
        <taxon>eudicotyledons</taxon>
        <taxon>Gunneridae</taxon>
        <taxon>Pentapetalae</taxon>
        <taxon>asterids</taxon>
        <taxon>campanulids</taxon>
        <taxon>Asterales</taxon>
        <taxon>Asteraceae</taxon>
        <taxon>Asteroideae</taxon>
        <taxon>Heliantheae alliance</taxon>
        <taxon>Eupatorieae</taxon>
        <taxon>Mikania</taxon>
    </lineage>
</organism>
<dbReference type="EMBL" id="SZYD01000001">
    <property type="protein sequence ID" value="KAD7478081.1"/>
    <property type="molecule type" value="Genomic_DNA"/>
</dbReference>
<dbReference type="InterPro" id="IPR008801">
    <property type="entry name" value="RALF"/>
</dbReference>
<evidence type="ECO:0000256" key="8">
    <source>
        <dbReference type="SAM" id="SignalP"/>
    </source>
</evidence>
<evidence type="ECO:0000256" key="4">
    <source>
        <dbReference type="ARBA" id="ARBA00022702"/>
    </source>
</evidence>
<evidence type="ECO:0000256" key="5">
    <source>
        <dbReference type="ARBA" id="ARBA00022729"/>
    </source>
</evidence>
<comment type="similarity">
    <text evidence="2">Belongs to the plant rapid alkalinization factor (RALF) family.</text>
</comment>
<dbReference type="GO" id="GO:0009506">
    <property type="term" value="C:plasmodesma"/>
    <property type="evidence" value="ECO:0007669"/>
    <property type="project" value="TreeGrafter"/>
</dbReference>
<reference evidence="9 10" key="1">
    <citation type="submission" date="2019-05" db="EMBL/GenBank/DDBJ databases">
        <title>Mikania micrantha, genome provides insights into the molecular mechanism of rapid growth.</title>
        <authorList>
            <person name="Liu B."/>
        </authorList>
    </citation>
    <scope>NUCLEOTIDE SEQUENCE [LARGE SCALE GENOMIC DNA]</scope>
    <source>
        <strain evidence="9">NLD-2019</strain>
        <tissue evidence="9">Leaf</tissue>
    </source>
</reference>
<evidence type="ECO:0000256" key="7">
    <source>
        <dbReference type="SAM" id="MobiDB-lite"/>
    </source>
</evidence>
<proteinExistence type="inferred from homology"/>
<dbReference type="GO" id="GO:0005576">
    <property type="term" value="C:extracellular region"/>
    <property type="evidence" value="ECO:0007669"/>
    <property type="project" value="UniProtKB-SubCell"/>
</dbReference>
<dbReference type="GO" id="GO:0019722">
    <property type="term" value="P:calcium-mediated signaling"/>
    <property type="evidence" value="ECO:0007669"/>
    <property type="project" value="TreeGrafter"/>
</dbReference>
<dbReference type="OrthoDB" id="1921542at2759"/>
<protein>
    <submittedName>
        <fullName evidence="9">Uncharacterized protein</fullName>
    </submittedName>
</protein>
<evidence type="ECO:0000256" key="3">
    <source>
        <dbReference type="ARBA" id="ARBA00022525"/>
    </source>
</evidence>
<dbReference type="GO" id="GO:0005179">
    <property type="term" value="F:hormone activity"/>
    <property type="evidence" value="ECO:0007669"/>
    <property type="project" value="UniProtKB-KW"/>
</dbReference>
<evidence type="ECO:0000313" key="10">
    <source>
        <dbReference type="Proteomes" id="UP000326396"/>
    </source>
</evidence>